<evidence type="ECO:0000259" key="1">
    <source>
        <dbReference type="PROSITE" id="PS50053"/>
    </source>
</evidence>
<organism evidence="2 3">
    <name type="scientific">Caenorhabditis angaria</name>
    <dbReference type="NCBI Taxonomy" id="860376"/>
    <lineage>
        <taxon>Eukaryota</taxon>
        <taxon>Metazoa</taxon>
        <taxon>Ecdysozoa</taxon>
        <taxon>Nematoda</taxon>
        <taxon>Chromadorea</taxon>
        <taxon>Rhabditida</taxon>
        <taxon>Rhabditina</taxon>
        <taxon>Rhabditomorpha</taxon>
        <taxon>Rhabditoidea</taxon>
        <taxon>Rhabditidae</taxon>
        <taxon>Peloderinae</taxon>
        <taxon>Caenorhabditis</taxon>
    </lineage>
</organism>
<dbReference type="EMBL" id="CANHGI010000005">
    <property type="protein sequence ID" value="CAI5453834.1"/>
    <property type="molecule type" value="Genomic_DNA"/>
</dbReference>
<keyword evidence="3" id="KW-1185">Reference proteome</keyword>
<evidence type="ECO:0000313" key="2">
    <source>
        <dbReference type="EMBL" id="CAI5453834.1"/>
    </source>
</evidence>
<name>A0A9P1N8N4_9PELO</name>
<protein>
    <recommendedName>
        <fullName evidence="1">Ubiquitin-like domain-containing protein</fullName>
    </recommendedName>
</protein>
<dbReference type="SUPFAM" id="SSF54236">
    <property type="entry name" value="Ubiquitin-like"/>
    <property type="match status" value="1"/>
</dbReference>
<dbReference type="InterPro" id="IPR029071">
    <property type="entry name" value="Ubiquitin-like_domsf"/>
</dbReference>
<dbReference type="PROSITE" id="PS50053">
    <property type="entry name" value="UBIQUITIN_2"/>
    <property type="match status" value="1"/>
</dbReference>
<sequence length="184" mass="21452">MEQIAEQVRAYNCSCNKCEIEMIWNRKKIRVTSPQVCAGIHRASRKSMRLDEIQLYLYASESKTRTSDKILAIRDFHQCPNLLGFLEQFSDWQKAIQKVREEIQESYEKAKILHFGVRNWEGRLGKLEKSPETTIGEIKEWMKEFFGKKSWISTKQFIINRRVVGDDETIGGLGVSNGDVLRCM</sequence>
<dbReference type="InterPro" id="IPR000626">
    <property type="entry name" value="Ubiquitin-like_dom"/>
</dbReference>
<gene>
    <name evidence="2" type="ORF">CAMP_LOCUS16471</name>
</gene>
<proteinExistence type="predicted"/>
<comment type="caution">
    <text evidence="2">The sequence shown here is derived from an EMBL/GenBank/DDBJ whole genome shotgun (WGS) entry which is preliminary data.</text>
</comment>
<accession>A0A9P1N8N4</accession>
<reference evidence="2" key="1">
    <citation type="submission" date="2022-11" db="EMBL/GenBank/DDBJ databases">
        <authorList>
            <person name="Kikuchi T."/>
        </authorList>
    </citation>
    <scope>NUCLEOTIDE SEQUENCE</scope>
    <source>
        <strain evidence="2">PS1010</strain>
    </source>
</reference>
<dbReference type="Proteomes" id="UP001152747">
    <property type="component" value="Unassembled WGS sequence"/>
</dbReference>
<feature type="domain" description="Ubiquitin-like" evidence="1">
    <location>
        <begin position="113"/>
        <end position="184"/>
    </location>
</feature>
<dbReference type="AlphaFoldDB" id="A0A9P1N8N4"/>
<evidence type="ECO:0000313" key="3">
    <source>
        <dbReference type="Proteomes" id="UP001152747"/>
    </source>
</evidence>